<dbReference type="PANTHER" id="PTHR31701">
    <property type="entry name" value="ENDOPLASMIC RETICULUM MEMBRANE-ASSOCIATED RNA DEGRADATION PROTEIN"/>
    <property type="match status" value="1"/>
</dbReference>
<dbReference type="AlphaFoldDB" id="A0A2P4SAR2"/>
<dbReference type="PANTHER" id="PTHR31701:SF2">
    <property type="entry name" value="ENDOPLASMIC RETICULUM MEMBRANE-ASSOCIATED RNA DEGRADATION PROTEIN"/>
    <property type="match status" value="1"/>
</dbReference>
<dbReference type="Proteomes" id="UP000237246">
    <property type="component" value="Unassembled WGS sequence"/>
</dbReference>
<sequence length="120" mass="13875">MDVLRIFIGSPYGLNLRNVLWHGFASPQEIPAKYCAMLLFLTAGLGQLLQTYLLQTKYVLVHRPYVTFIRLEDLDAFPGKYLTFSHYLLVCSLLFHYLEVLLKVIFSLQKSLILSRITGY</sequence>
<evidence type="ECO:0000313" key="2">
    <source>
        <dbReference type="EMBL" id="POI21201.1"/>
    </source>
</evidence>
<dbReference type="InterPro" id="IPR039635">
    <property type="entry name" value="ERMARD"/>
</dbReference>
<name>A0A2P4SAR2_BAMTH</name>
<protein>
    <recommendedName>
        <fullName evidence="1">DUF4209 domain-containing protein</fullName>
    </recommendedName>
</protein>
<gene>
    <name evidence="2" type="ORF">CIB84_015051</name>
</gene>
<dbReference type="EMBL" id="PPHD01072134">
    <property type="protein sequence ID" value="POI21201.1"/>
    <property type="molecule type" value="Genomic_DNA"/>
</dbReference>
<evidence type="ECO:0000259" key="1">
    <source>
        <dbReference type="Pfam" id="PF13910"/>
    </source>
</evidence>
<proteinExistence type="predicted"/>
<dbReference type="OrthoDB" id="49386at2759"/>
<keyword evidence="3" id="KW-1185">Reference proteome</keyword>
<accession>A0A2P4SAR2</accession>
<evidence type="ECO:0000313" key="3">
    <source>
        <dbReference type="Proteomes" id="UP000237246"/>
    </source>
</evidence>
<organism evidence="2 3">
    <name type="scientific">Bambusicola thoracicus</name>
    <name type="common">Chinese bamboo-partridge</name>
    <name type="synonym">Perdix thoracica</name>
    <dbReference type="NCBI Taxonomy" id="9083"/>
    <lineage>
        <taxon>Eukaryota</taxon>
        <taxon>Metazoa</taxon>
        <taxon>Chordata</taxon>
        <taxon>Craniata</taxon>
        <taxon>Vertebrata</taxon>
        <taxon>Euteleostomi</taxon>
        <taxon>Archelosauria</taxon>
        <taxon>Archosauria</taxon>
        <taxon>Dinosauria</taxon>
        <taxon>Saurischia</taxon>
        <taxon>Theropoda</taxon>
        <taxon>Coelurosauria</taxon>
        <taxon>Aves</taxon>
        <taxon>Neognathae</taxon>
        <taxon>Galloanserae</taxon>
        <taxon>Galliformes</taxon>
        <taxon>Phasianidae</taxon>
        <taxon>Perdicinae</taxon>
        <taxon>Bambusicola</taxon>
    </lineage>
</organism>
<dbReference type="InterPro" id="IPR025209">
    <property type="entry name" value="DUF4209"/>
</dbReference>
<dbReference type="Pfam" id="PF13910">
    <property type="entry name" value="DUF4209"/>
    <property type="match status" value="1"/>
</dbReference>
<comment type="caution">
    <text evidence="2">The sequence shown here is derived from an EMBL/GenBank/DDBJ whole genome shotgun (WGS) entry which is preliminary data.</text>
</comment>
<feature type="domain" description="DUF4209" evidence="1">
    <location>
        <begin position="2"/>
        <end position="44"/>
    </location>
</feature>
<reference evidence="2 3" key="1">
    <citation type="submission" date="2018-01" db="EMBL/GenBank/DDBJ databases">
        <title>Comparison of the Chinese Bamboo Partridge and Red Junglefowl genome sequences highlights the importance of demography in genome evolution.</title>
        <authorList>
            <person name="Tiley G.P."/>
            <person name="Kimball R.T."/>
            <person name="Braun E.L."/>
            <person name="Burleigh J.G."/>
        </authorList>
    </citation>
    <scope>NUCLEOTIDE SEQUENCE [LARGE SCALE GENOMIC DNA]</scope>
    <source>
        <strain evidence="2">RTK389</strain>
        <tissue evidence="2">Blood</tissue>
    </source>
</reference>